<dbReference type="PRINTS" id="PR00344">
    <property type="entry name" value="BCTRLSENSOR"/>
</dbReference>
<evidence type="ECO:0000256" key="10">
    <source>
        <dbReference type="ARBA" id="ARBA00070616"/>
    </source>
</evidence>
<evidence type="ECO:0000256" key="2">
    <source>
        <dbReference type="ARBA" id="ARBA00012438"/>
    </source>
</evidence>
<dbReference type="FunFam" id="3.30.450.20:FF:000060">
    <property type="entry name" value="Sensor protein FixL"/>
    <property type="match status" value="1"/>
</dbReference>
<dbReference type="InterPro" id="IPR036890">
    <property type="entry name" value="HATPase_C_sf"/>
</dbReference>
<evidence type="ECO:0000259" key="13">
    <source>
        <dbReference type="PROSITE" id="PS50112"/>
    </source>
</evidence>
<evidence type="ECO:0000256" key="5">
    <source>
        <dbReference type="ARBA" id="ARBA00022741"/>
    </source>
</evidence>
<dbReference type="InterPro" id="IPR036097">
    <property type="entry name" value="HisK_dim/P_sf"/>
</dbReference>
<dbReference type="CDD" id="cd00082">
    <property type="entry name" value="HisKA"/>
    <property type="match status" value="1"/>
</dbReference>
<dbReference type="NCBIfam" id="TIGR00229">
    <property type="entry name" value="sensory_box"/>
    <property type="match status" value="1"/>
</dbReference>
<dbReference type="EC" id="2.7.13.3" evidence="2"/>
<dbReference type="Proteomes" id="UP001359886">
    <property type="component" value="Unassembled WGS sequence"/>
</dbReference>
<dbReference type="SMART" id="SM00387">
    <property type="entry name" value="HATPase_c"/>
    <property type="match status" value="1"/>
</dbReference>
<dbReference type="InterPro" id="IPR005467">
    <property type="entry name" value="His_kinase_dom"/>
</dbReference>
<dbReference type="SMART" id="SM00388">
    <property type="entry name" value="HisKA"/>
    <property type="match status" value="1"/>
</dbReference>
<evidence type="ECO:0000256" key="6">
    <source>
        <dbReference type="ARBA" id="ARBA00022777"/>
    </source>
</evidence>
<evidence type="ECO:0000256" key="3">
    <source>
        <dbReference type="ARBA" id="ARBA00022553"/>
    </source>
</evidence>
<feature type="domain" description="PAS" evidence="13">
    <location>
        <begin position="32"/>
        <end position="102"/>
    </location>
</feature>
<proteinExistence type="predicted"/>
<dbReference type="Pfam" id="PF02518">
    <property type="entry name" value="HATPase_c"/>
    <property type="match status" value="1"/>
</dbReference>
<keyword evidence="8" id="KW-0902">Two-component regulatory system</keyword>
<evidence type="ECO:0000256" key="1">
    <source>
        <dbReference type="ARBA" id="ARBA00000085"/>
    </source>
</evidence>
<dbReference type="InterPro" id="IPR000014">
    <property type="entry name" value="PAS"/>
</dbReference>
<evidence type="ECO:0000259" key="12">
    <source>
        <dbReference type="PROSITE" id="PS50109"/>
    </source>
</evidence>
<feature type="domain" description="Histidine kinase" evidence="12">
    <location>
        <begin position="179"/>
        <end position="394"/>
    </location>
</feature>
<dbReference type="InterPro" id="IPR003594">
    <property type="entry name" value="HATPase_dom"/>
</dbReference>
<gene>
    <name evidence="14" type="ORF">V3330_11775</name>
</gene>
<dbReference type="RefSeq" id="WP_354695625.1">
    <property type="nucleotide sequence ID" value="NZ_JAZHOG010000007.1"/>
</dbReference>
<dbReference type="CDD" id="cd00130">
    <property type="entry name" value="PAS"/>
    <property type="match status" value="1"/>
</dbReference>
<dbReference type="AlphaFoldDB" id="A0AAW9REV5"/>
<dbReference type="SMART" id="SM00091">
    <property type="entry name" value="PAS"/>
    <property type="match status" value="1"/>
</dbReference>
<comment type="catalytic activity">
    <reaction evidence="1">
        <text>ATP + protein L-histidine = ADP + protein N-phospho-L-histidine.</text>
        <dbReference type="EC" id="2.7.13.3"/>
    </reaction>
</comment>
<keyword evidence="3" id="KW-0597">Phosphoprotein</keyword>
<evidence type="ECO:0000256" key="4">
    <source>
        <dbReference type="ARBA" id="ARBA00022679"/>
    </source>
</evidence>
<dbReference type="PROSITE" id="PS50109">
    <property type="entry name" value="HIS_KIN"/>
    <property type="match status" value="1"/>
</dbReference>
<dbReference type="SUPFAM" id="SSF47384">
    <property type="entry name" value="Homodimeric domain of signal transducing histidine kinase"/>
    <property type="match status" value="1"/>
</dbReference>
<evidence type="ECO:0000256" key="8">
    <source>
        <dbReference type="ARBA" id="ARBA00023012"/>
    </source>
</evidence>
<feature type="region of interest" description="Disordered" evidence="11">
    <location>
        <begin position="1"/>
        <end position="23"/>
    </location>
</feature>
<dbReference type="InterPro" id="IPR004358">
    <property type="entry name" value="Sig_transdc_His_kin-like_C"/>
</dbReference>
<dbReference type="Gene3D" id="3.30.565.10">
    <property type="entry name" value="Histidine kinase-like ATPase, C-terminal domain"/>
    <property type="match status" value="1"/>
</dbReference>
<evidence type="ECO:0000256" key="11">
    <source>
        <dbReference type="SAM" id="MobiDB-lite"/>
    </source>
</evidence>
<reference evidence="14 15" key="1">
    <citation type="submission" date="2024-02" db="EMBL/GenBank/DDBJ databases">
        <title>A novel Wenzhouxiangellaceae bacterium, isolated from coastal sediments.</title>
        <authorList>
            <person name="Du Z.-J."/>
            <person name="Ye Y.-Q."/>
            <person name="Zhang X.-Y."/>
        </authorList>
    </citation>
    <scope>NUCLEOTIDE SEQUENCE [LARGE SCALE GENOMIC DNA]</scope>
    <source>
        <strain evidence="14 15">CH-27</strain>
    </source>
</reference>
<keyword evidence="4" id="KW-0808">Transferase</keyword>
<dbReference type="InterPro" id="IPR003661">
    <property type="entry name" value="HisK_dim/P_dom"/>
</dbReference>
<accession>A0AAW9REV5</accession>
<comment type="function">
    <text evidence="9">Putative oxygen sensor; modulates the activity of FixJ, a transcriptional activator of nitrogen fixation fixK gene. FixL probably acts as a kinase that phosphorylates FixJ.</text>
</comment>
<dbReference type="Pfam" id="PF00512">
    <property type="entry name" value="HisKA"/>
    <property type="match status" value="1"/>
</dbReference>
<sequence>MSGGDSTGRGPAPATGCGEAAAPGEGLGNARRADFLDTLMDAAVDAIIIIDHRGRIERFNLSAQRLFGYTEQEILGRNVRDLMPEPNRGRHDSYLENYLRTGQPAIIGKGRREQGMRKNGEIFPMWLSVGESRRGGKVNFVGIIHDLTHRVEAENKMRRLEQQLFHADRLVTLGELTAGIAHEINQPLTAIAAYADAGRQIAGKPGAVGDDLMDVCARIGEQSRRAAAVVTRLRKLVRGGGVSKSRHDINDIVRNMLPLFEHEVNSSDIRIEFEAVDGLPEIYVDEIQIQQVLVNLVKNSMDAIRDDGRSEGRIRIVVVRREENLAISVSDDGPGVPVEQETHLFEPFFTSKPKGVGLGLSICKSIAAVHGGRLVHERPESGGARFILSLPLAAIG</sequence>
<comment type="caution">
    <text evidence="14">The sequence shown here is derived from an EMBL/GenBank/DDBJ whole genome shotgun (WGS) entry which is preliminary data.</text>
</comment>
<evidence type="ECO:0000256" key="9">
    <source>
        <dbReference type="ARBA" id="ARBA00059827"/>
    </source>
</evidence>
<dbReference type="SUPFAM" id="SSF55785">
    <property type="entry name" value="PYP-like sensor domain (PAS domain)"/>
    <property type="match status" value="1"/>
</dbReference>
<keyword evidence="7" id="KW-0067">ATP-binding</keyword>
<dbReference type="GO" id="GO:0005524">
    <property type="term" value="F:ATP binding"/>
    <property type="evidence" value="ECO:0007669"/>
    <property type="project" value="UniProtKB-KW"/>
</dbReference>
<evidence type="ECO:0000313" key="14">
    <source>
        <dbReference type="EMBL" id="MEJ8568306.1"/>
    </source>
</evidence>
<dbReference type="Pfam" id="PF13426">
    <property type="entry name" value="PAS_9"/>
    <property type="match status" value="1"/>
</dbReference>
<evidence type="ECO:0000256" key="7">
    <source>
        <dbReference type="ARBA" id="ARBA00022840"/>
    </source>
</evidence>
<dbReference type="InterPro" id="IPR035965">
    <property type="entry name" value="PAS-like_dom_sf"/>
</dbReference>
<dbReference type="Gene3D" id="3.30.450.20">
    <property type="entry name" value="PAS domain"/>
    <property type="match status" value="1"/>
</dbReference>
<keyword evidence="15" id="KW-1185">Reference proteome</keyword>
<dbReference type="EMBL" id="JAZHOG010000007">
    <property type="protein sequence ID" value="MEJ8568306.1"/>
    <property type="molecule type" value="Genomic_DNA"/>
</dbReference>
<protein>
    <recommendedName>
        <fullName evidence="10">Sensor protein FixL</fullName>
        <ecNumber evidence="2">2.7.13.3</ecNumber>
    </recommendedName>
</protein>
<dbReference type="SUPFAM" id="SSF55874">
    <property type="entry name" value="ATPase domain of HSP90 chaperone/DNA topoisomerase II/histidine kinase"/>
    <property type="match status" value="1"/>
</dbReference>
<keyword evidence="5" id="KW-0547">Nucleotide-binding</keyword>
<evidence type="ECO:0000313" key="15">
    <source>
        <dbReference type="Proteomes" id="UP001359886"/>
    </source>
</evidence>
<organism evidence="14 15">
    <name type="scientific">Elongatibacter sediminis</name>
    <dbReference type="NCBI Taxonomy" id="3119006"/>
    <lineage>
        <taxon>Bacteria</taxon>
        <taxon>Pseudomonadati</taxon>
        <taxon>Pseudomonadota</taxon>
        <taxon>Gammaproteobacteria</taxon>
        <taxon>Chromatiales</taxon>
        <taxon>Wenzhouxiangellaceae</taxon>
        <taxon>Elongatibacter</taxon>
    </lineage>
</organism>
<name>A0AAW9REV5_9GAMM</name>
<dbReference type="GO" id="GO:0000155">
    <property type="term" value="F:phosphorelay sensor kinase activity"/>
    <property type="evidence" value="ECO:0007669"/>
    <property type="project" value="InterPro"/>
</dbReference>
<dbReference type="PROSITE" id="PS50112">
    <property type="entry name" value="PAS"/>
    <property type="match status" value="1"/>
</dbReference>
<dbReference type="Gene3D" id="1.10.287.130">
    <property type="match status" value="1"/>
</dbReference>
<dbReference type="PANTHER" id="PTHR43065">
    <property type="entry name" value="SENSOR HISTIDINE KINASE"/>
    <property type="match status" value="1"/>
</dbReference>
<keyword evidence="6" id="KW-0418">Kinase</keyword>
<dbReference type="PANTHER" id="PTHR43065:SF10">
    <property type="entry name" value="PEROXIDE STRESS-ACTIVATED HISTIDINE KINASE MAK3"/>
    <property type="match status" value="1"/>
</dbReference>